<dbReference type="GO" id="GO:0120159">
    <property type="term" value="F:rRNA pseudouridine synthase activity"/>
    <property type="evidence" value="ECO:0007669"/>
    <property type="project" value="UniProtKB-ARBA"/>
</dbReference>
<name>A0A223MAU2_MESHO</name>
<reference evidence="8 9" key="1">
    <citation type="submission" date="2017-08" db="EMBL/GenBank/DDBJ databases">
        <title>The complete genome sequence of a Mycoplasma hyopneumoniae isolate in Korea.</title>
        <authorList>
            <person name="Han J."/>
            <person name="Lee N."/>
        </authorList>
    </citation>
    <scope>NUCLEOTIDE SEQUENCE [LARGE SCALE GENOMIC DNA]</scope>
    <source>
        <strain evidence="8 9">KM014</strain>
    </source>
</reference>
<dbReference type="InterPro" id="IPR006225">
    <property type="entry name" value="PsdUridine_synth_RluC/D"/>
</dbReference>
<dbReference type="InterPro" id="IPR002942">
    <property type="entry name" value="S4_RNA-bd"/>
</dbReference>
<feature type="domain" description="RNA-binding S4" evidence="7">
    <location>
        <begin position="16"/>
        <end position="76"/>
    </location>
</feature>
<dbReference type="Pfam" id="PF01479">
    <property type="entry name" value="S4"/>
    <property type="match status" value="1"/>
</dbReference>
<sequence>MLKNQILNFIWDQEDIRIDILVAKLANLSRKVAQDLILEKKVLINNNLVLKKNQIVKTGQKIRIFNDYKRPKPQLEPAEIDFEIIFQDQNMILINKPKNLVVHPGVGNWKNTLVNGLISHFDSLEQLDHIRPGIVHRLDKDTTGLLLVAKNAKAHSFFVNELANRQIKRFYKAIVIGKVLHKFMKINLPIGRDLKNPLKKTISFFNSKPAITNVELIKHFSYQNQDFSLVKCQLETGRTHQIRLHLAHIGYPIYGDPIYGKKIDELGQRLHAYKLVFKDLNGLSREFQADLPEEFNIAFEQKEL</sequence>
<dbReference type="CDD" id="cd00165">
    <property type="entry name" value="S4"/>
    <property type="match status" value="1"/>
</dbReference>
<dbReference type="SUPFAM" id="SSF55120">
    <property type="entry name" value="Pseudouridine synthase"/>
    <property type="match status" value="1"/>
</dbReference>
<protein>
    <recommendedName>
        <fullName evidence="6">Pseudouridine synthase</fullName>
        <ecNumber evidence="6">5.4.99.-</ecNumber>
    </recommendedName>
</protein>
<evidence type="ECO:0000256" key="3">
    <source>
        <dbReference type="ARBA" id="ARBA00023235"/>
    </source>
</evidence>
<dbReference type="CDD" id="cd02869">
    <property type="entry name" value="PseudoU_synth_RluA_like"/>
    <property type="match status" value="1"/>
</dbReference>
<evidence type="ECO:0000259" key="7">
    <source>
        <dbReference type="SMART" id="SM00363"/>
    </source>
</evidence>
<dbReference type="Gene3D" id="3.10.290.10">
    <property type="entry name" value="RNA-binding S4 domain"/>
    <property type="match status" value="1"/>
</dbReference>
<dbReference type="EMBL" id="CP022714">
    <property type="protein sequence ID" value="ASU14688.1"/>
    <property type="molecule type" value="Genomic_DNA"/>
</dbReference>
<feature type="active site" evidence="4">
    <location>
        <position position="139"/>
    </location>
</feature>
<keyword evidence="5" id="KW-0694">RNA-binding</keyword>
<gene>
    <name evidence="8" type="primary">rluD_2</name>
    <name evidence="8" type="ORF">CIB43_00803</name>
</gene>
<evidence type="ECO:0000313" key="8">
    <source>
        <dbReference type="EMBL" id="ASU14688.1"/>
    </source>
</evidence>
<evidence type="ECO:0000256" key="4">
    <source>
        <dbReference type="PIRSR" id="PIRSR606225-1"/>
    </source>
</evidence>
<accession>A0A223MAU2</accession>
<dbReference type="InterPro" id="IPR020103">
    <property type="entry name" value="PsdUridine_synth_cat_dom_sf"/>
</dbReference>
<dbReference type="PROSITE" id="PS50889">
    <property type="entry name" value="S4"/>
    <property type="match status" value="1"/>
</dbReference>
<keyword evidence="3 6" id="KW-0413">Isomerase</keyword>
<evidence type="ECO:0000313" key="9">
    <source>
        <dbReference type="Proteomes" id="UP000215452"/>
    </source>
</evidence>
<comment type="catalytic activity">
    <reaction evidence="1 6">
        <text>a uridine in RNA = a pseudouridine in RNA</text>
        <dbReference type="Rhea" id="RHEA:48348"/>
        <dbReference type="Rhea" id="RHEA-COMP:12068"/>
        <dbReference type="Rhea" id="RHEA-COMP:12069"/>
        <dbReference type="ChEBI" id="CHEBI:65314"/>
        <dbReference type="ChEBI" id="CHEBI:65315"/>
    </reaction>
</comment>
<dbReference type="SUPFAM" id="SSF55174">
    <property type="entry name" value="Alpha-L RNA-binding motif"/>
    <property type="match status" value="1"/>
</dbReference>
<dbReference type="RefSeq" id="WP_011206291.1">
    <property type="nucleotide sequence ID" value="NZ_CP058578.1"/>
</dbReference>
<dbReference type="PANTHER" id="PTHR21600">
    <property type="entry name" value="MITOCHONDRIAL RNA PSEUDOURIDINE SYNTHASE"/>
    <property type="match status" value="1"/>
</dbReference>
<organism evidence="8 9">
    <name type="scientific">Mesomycoplasma hyopneumoniae</name>
    <name type="common">Mycoplasma hyopneumoniae</name>
    <dbReference type="NCBI Taxonomy" id="2099"/>
    <lineage>
        <taxon>Bacteria</taxon>
        <taxon>Bacillati</taxon>
        <taxon>Mycoplasmatota</taxon>
        <taxon>Mycoplasmoidales</taxon>
        <taxon>Metamycoplasmataceae</taxon>
        <taxon>Mesomycoplasma</taxon>
    </lineage>
</organism>
<proteinExistence type="inferred from homology"/>
<dbReference type="InterPro" id="IPR006145">
    <property type="entry name" value="PsdUridine_synth_RsuA/RluA"/>
</dbReference>
<comment type="similarity">
    <text evidence="2 6">Belongs to the pseudouridine synthase RluA family.</text>
</comment>
<dbReference type="GO" id="GO:0003723">
    <property type="term" value="F:RNA binding"/>
    <property type="evidence" value="ECO:0007669"/>
    <property type="project" value="UniProtKB-KW"/>
</dbReference>
<comment type="function">
    <text evidence="6">Responsible for synthesis of pseudouridine from uracil.</text>
</comment>
<dbReference type="PANTHER" id="PTHR21600:SF44">
    <property type="entry name" value="RIBOSOMAL LARGE SUBUNIT PSEUDOURIDINE SYNTHASE D"/>
    <property type="match status" value="1"/>
</dbReference>
<dbReference type="PROSITE" id="PS01129">
    <property type="entry name" value="PSI_RLU"/>
    <property type="match status" value="1"/>
</dbReference>
<dbReference type="Gene3D" id="3.30.2350.10">
    <property type="entry name" value="Pseudouridine synthase"/>
    <property type="match status" value="1"/>
</dbReference>
<dbReference type="AlphaFoldDB" id="A0A223MAU2"/>
<evidence type="ECO:0000256" key="5">
    <source>
        <dbReference type="PROSITE-ProRule" id="PRU00182"/>
    </source>
</evidence>
<dbReference type="InterPro" id="IPR006224">
    <property type="entry name" value="PsdUridine_synth_RluA-like_CS"/>
</dbReference>
<dbReference type="Pfam" id="PF00849">
    <property type="entry name" value="PseudoU_synth_2"/>
    <property type="match status" value="1"/>
</dbReference>
<dbReference type="NCBIfam" id="TIGR00005">
    <property type="entry name" value="rluA_subfam"/>
    <property type="match status" value="1"/>
</dbReference>
<dbReference type="InterPro" id="IPR050188">
    <property type="entry name" value="RluA_PseudoU_synthase"/>
</dbReference>
<dbReference type="InterPro" id="IPR036986">
    <property type="entry name" value="S4_RNA-bd_sf"/>
</dbReference>
<evidence type="ECO:0000256" key="2">
    <source>
        <dbReference type="ARBA" id="ARBA00010876"/>
    </source>
</evidence>
<dbReference type="SMART" id="SM00363">
    <property type="entry name" value="S4"/>
    <property type="match status" value="1"/>
</dbReference>
<evidence type="ECO:0000256" key="6">
    <source>
        <dbReference type="RuleBase" id="RU362028"/>
    </source>
</evidence>
<dbReference type="GO" id="GO:0000455">
    <property type="term" value="P:enzyme-directed rRNA pseudouridine synthesis"/>
    <property type="evidence" value="ECO:0007669"/>
    <property type="project" value="TreeGrafter"/>
</dbReference>
<dbReference type="Proteomes" id="UP000215452">
    <property type="component" value="Chromosome"/>
</dbReference>
<dbReference type="EC" id="5.4.99.-" evidence="6"/>
<evidence type="ECO:0000256" key="1">
    <source>
        <dbReference type="ARBA" id="ARBA00000073"/>
    </source>
</evidence>